<dbReference type="EMBL" id="FNVT01000005">
    <property type="protein sequence ID" value="SEG83223.1"/>
    <property type="molecule type" value="Genomic_DNA"/>
</dbReference>
<feature type="domain" description="AB hydrolase-1" evidence="1">
    <location>
        <begin position="92"/>
        <end position="176"/>
    </location>
</feature>
<keyword evidence="4" id="KW-1185">Reference proteome</keyword>
<dbReference type="InterPro" id="IPR029058">
    <property type="entry name" value="AB_hydrolase_fold"/>
</dbReference>
<dbReference type="Pfam" id="PF00561">
    <property type="entry name" value="Abhydrolase_1"/>
    <property type="match status" value="1"/>
</dbReference>
<keyword evidence="3" id="KW-0378">Hydrolase</keyword>
<dbReference type="AlphaFoldDB" id="A0A1H6DES5"/>
<name>A0A1H6DES5_9ACTN</name>
<evidence type="ECO:0000313" key="3">
    <source>
        <dbReference type="EMBL" id="SEG83223.1"/>
    </source>
</evidence>
<evidence type="ECO:0000259" key="2">
    <source>
        <dbReference type="Pfam" id="PF08386"/>
    </source>
</evidence>
<protein>
    <submittedName>
        <fullName evidence="3">Alpha/beta hydrolase fold</fullName>
    </submittedName>
</protein>
<dbReference type="GO" id="GO:0016787">
    <property type="term" value="F:hydrolase activity"/>
    <property type="evidence" value="ECO:0007669"/>
    <property type="project" value="UniProtKB-KW"/>
</dbReference>
<dbReference type="Pfam" id="PF08386">
    <property type="entry name" value="Abhydrolase_4"/>
    <property type="match status" value="1"/>
</dbReference>
<gene>
    <name evidence="3" type="ORF">SAMN05444920_105160</name>
</gene>
<reference evidence="3 4" key="1">
    <citation type="submission" date="2016-10" db="EMBL/GenBank/DDBJ databases">
        <authorList>
            <person name="de Groot N.N."/>
        </authorList>
    </citation>
    <scope>NUCLEOTIDE SEQUENCE [LARGE SCALE GENOMIC DNA]</scope>
    <source>
        <strain evidence="3 4">CGMCC 4.7037</strain>
    </source>
</reference>
<dbReference type="Proteomes" id="UP000236732">
    <property type="component" value="Unassembled WGS sequence"/>
</dbReference>
<dbReference type="Gene3D" id="3.40.50.1820">
    <property type="entry name" value="alpha/beta hydrolase"/>
    <property type="match status" value="1"/>
</dbReference>
<dbReference type="InterPro" id="IPR013595">
    <property type="entry name" value="Pept_S33_TAP-like_C"/>
</dbReference>
<dbReference type="InterPro" id="IPR000073">
    <property type="entry name" value="AB_hydrolase_1"/>
</dbReference>
<evidence type="ECO:0000259" key="1">
    <source>
        <dbReference type="Pfam" id="PF00561"/>
    </source>
</evidence>
<dbReference type="SUPFAM" id="SSF53474">
    <property type="entry name" value="alpha/beta-Hydrolases"/>
    <property type="match status" value="1"/>
</dbReference>
<sequence>MPVDWARPRGERTRIDVARMLARDPARSLGALVVNTGEGSTIQGVRARPDTVNELARWFDVVLVEARGIGDRGSPAMVRCSVPQPDPLRLQLIPGAAQWRSYARDNAAYDRSCRIAAGPAYAGLTSWQVAHDLDALRAALGEPRLRYFGNSYGAVYGQAYLELFPRRVERMYLEGVPDHGEPGLGRRLIAHARAIERQLTSFRDWCRGRMGCPLGDGDAVAVLDDLLDRAPLPAGPGRTVDDRRIVAAVTAGLVPGRWGELAHAMAAAAEGDASALAVMAVMARPVAPGTVARSMACHDFMPAVPGYRRFLAMESRLREVAPRVGWMSGRHEIARCLGLRQGPSWPPHLPRKDARKKAAVLVGVGRLDTVAPPASAARVAGRVPGGVVLWHGDGHGAYLLQGLGKLRATCLRARVHDYLVNGALPPRGTVCPAGME</sequence>
<accession>A0A1H6DES5</accession>
<proteinExistence type="predicted"/>
<evidence type="ECO:0000313" key="4">
    <source>
        <dbReference type="Proteomes" id="UP000236732"/>
    </source>
</evidence>
<feature type="domain" description="Peptidase S33 tripeptidyl aminopeptidase-like C-terminal" evidence="2">
    <location>
        <begin position="334"/>
        <end position="431"/>
    </location>
</feature>
<organism evidence="3 4">
    <name type="scientific">Nonomuraea solani</name>
    <dbReference type="NCBI Taxonomy" id="1144553"/>
    <lineage>
        <taxon>Bacteria</taxon>
        <taxon>Bacillati</taxon>
        <taxon>Actinomycetota</taxon>
        <taxon>Actinomycetes</taxon>
        <taxon>Streptosporangiales</taxon>
        <taxon>Streptosporangiaceae</taxon>
        <taxon>Nonomuraea</taxon>
    </lineage>
</organism>